<evidence type="ECO:0000313" key="1">
    <source>
        <dbReference type="EMBL" id="CUO33571.1"/>
    </source>
</evidence>
<evidence type="ECO:0000313" key="4">
    <source>
        <dbReference type="Proteomes" id="UP000095447"/>
    </source>
</evidence>
<dbReference type="InterPro" id="IPR009296">
    <property type="entry name" value="DUF951"/>
</dbReference>
<organism evidence="2 4">
    <name type="scientific">Blautia obeum</name>
    <dbReference type="NCBI Taxonomy" id="40520"/>
    <lineage>
        <taxon>Bacteria</taxon>
        <taxon>Bacillati</taxon>
        <taxon>Bacillota</taxon>
        <taxon>Clostridia</taxon>
        <taxon>Lachnospirales</taxon>
        <taxon>Lachnospiraceae</taxon>
        <taxon>Blautia</taxon>
    </lineage>
</organism>
<gene>
    <name evidence="2" type="ORF">ERS852395_02961</name>
    <name evidence="1" type="ORF">ERS852476_02559</name>
    <name evidence="3" type="ORF">ERS852569_02934</name>
</gene>
<sequence>MGLPYEVGDIVTLKKVHPCGSRDWEILRVGADFRLKCTGCGHQIMVPRKMVEKNTKNLIKKEK</sequence>
<reference evidence="4 5" key="1">
    <citation type="submission" date="2015-09" db="EMBL/GenBank/DDBJ databases">
        <authorList>
            <consortium name="Pathogen Informatics"/>
        </authorList>
    </citation>
    <scope>NUCLEOTIDE SEQUENCE [LARGE SCALE GENOMIC DNA]</scope>
    <source>
        <strain evidence="2 4">2789STDY5608838</strain>
        <strain evidence="1 5">2789STDY5834861</strain>
        <strain evidence="3 6">2789STDY5834957</strain>
    </source>
</reference>
<dbReference type="RefSeq" id="WP_008707901.1">
    <property type="nucleotide sequence ID" value="NZ_CYZA01000021.1"/>
</dbReference>
<evidence type="ECO:0000313" key="2">
    <source>
        <dbReference type="EMBL" id="CUO41282.1"/>
    </source>
</evidence>
<dbReference type="PANTHER" id="PTHR38455">
    <property type="entry name" value="HYPOTHETICAL CYTOSOLIC PROTEIN"/>
    <property type="match status" value="1"/>
</dbReference>
<dbReference type="Proteomes" id="UP000095447">
    <property type="component" value="Unassembled WGS sequence"/>
</dbReference>
<accession>A0A174ET67</accession>
<dbReference type="PANTHER" id="PTHR38455:SF1">
    <property type="entry name" value="DUF951 DOMAIN-CONTAINING PROTEIN"/>
    <property type="match status" value="1"/>
</dbReference>
<evidence type="ECO:0000313" key="3">
    <source>
        <dbReference type="EMBL" id="CUQ29492.1"/>
    </source>
</evidence>
<dbReference type="GeneID" id="75077766"/>
<evidence type="ECO:0000313" key="5">
    <source>
        <dbReference type="Proteomes" id="UP000095645"/>
    </source>
</evidence>
<dbReference type="Proteomes" id="UP000095645">
    <property type="component" value="Unassembled WGS sequence"/>
</dbReference>
<dbReference type="EMBL" id="CYZP01000023">
    <property type="protein sequence ID" value="CUO33571.1"/>
    <property type="molecule type" value="Genomic_DNA"/>
</dbReference>
<evidence type="ECO:0000313" key="6">
    <source>
        <dbReference type="Proteomes" id="UP000095762"/>
    </source>
</evidence>
<dbReference type="EMBL" id="CYZA01000021">
    <property type="protein sequence ID" value="CUO41282.1"/>
    <property type="molecule type" value="Genomic_DNA"/>
</dbReference>
<dbReference type="AlphaFoldDB" id="A0A174ET67"/>
<proteinExistence type="predicted"/>
<dbReference type="STRING" id="657314.CK5_22070"/>
<dbReference type="EMBL" id="CZBP01000027">
    <property type="protein sequence ID" value="CUQ29492.1"/>
    <property type="molecule type" value="Genomic_DNA"/>
</dbReference>
<protein>
    <submittedName>
        <fullName evidence="2">Bacterial protein of uncharacterized function (DUF951)</fullName>
    </submittedName>
</protein>
<dbReference type="Pfam" id="PF06107">
    <property type="entry name" value="DUF951"/>
    <property type="match status" value="1"/>
</dbReference>
<dbReference type="PIRSF" id="PIRSF037263">
    <property type="entry name" value="DUF951_bac"/>
    <property type="match status" value="1"/>
</dbReference>
<dbReference type="Proteomes" id="UP000095762">
    <property type="component" value="Unassembled WGS sequence"/>
</dbReference>
<name>A0A174ET67_9FIRM</name>